<reference evidence="2 3" key="1">
    <citation type="submission" date="2013-12" db="EMBL/GenBank/DDBJ databases">
        <title>Draft genome of the parsitic nematode Ancylostoma duodenale.</title>
        <authorList>
            <person name="Mitreva M."/>
        </authorList>
    </citation>
    <scope>NUCLEOTIDE SEQUENCE [LARGE SCALE GENOMIC DNA]</scope>
    <source>
        <strain evidence="2 3">Zhejiang</strain>
    </source>
</reference>
<accession>A0A0C2C554</accession>
<dbReference type="Gene3D" id="3.30.420.10">
    <property type="entry name" value="Ribonuclease H-like superfamily/Ribonuclease H"/>
    <property type="match status" value="1"/>
</dbReference>
<dbReference type="GO" id="GO:0003676">
    <property type="term" value="F:nucleic acid binding"/>
    <property type="evidence" value="ECO:0007669"/>
    <property type="project" value="InterPro"/>
</dbReference>
<dbReference type="Proteomes" id="UP000054047">
    <property type="component" value="Unassembled WGS sequence"/>
</dbReference>
<feature type="region of interest" description="Disordered" evidence="1">
    <location>
        <begin position="43"/>
        <end position="66"/>
    </location>
</feature>
<organism evidence="2 3">
    <name type="scientific">Ancylostoma duodenale</name>
    <dbReference type="NCBI Taxonomy" id="51022"/>
    <lineage>
        <taxon>Eukaryota</taxon>
        <taxon>Metazoa</taxon>
        <taxon>Ecdysozoa</taxon>
        <taxon>Nematoda</taxon>
        <taxon>Chromadorea</taxon>
        <taxon>Rhabditida</taxon>
        <taxon>Rhabditina</taxon>
        <taxon>Rhabditomorpha</taxon>
        <taxon>Strongyloidea</taxon>
        <taxon>Ancylostomatidae</taxon>
        <taxon>Ancylostomatinae</taxon>
        <taxon>Ancylostoma</taxon>
    </lineage>
</organism>
<dbReference type="Pfam" id="PF01359">
    <property type="entry name" value="Transposase_1"/>
    <property type="match status" value="1"/>
</dbReference>
<dbReference type="OrthoDB" id="5863303at2759"/>
<dbReference type="EMBL" id="KN746720">
    <property type="protein sequence ID" value="KIH51413.1"/>
    <property type="molecule type" value="Genomic_DNA"/>
</dbReference>
<name>A0A0C2C554_9BILA</name>
<dbReference type="InterPro" id="IPR001888">
    <property type="entry name" value="Transposase_1"/>
</dbReference>
<proteinExistence type="predicted"/>
<feature type="compositionally biased region" description="Polar residues" evidence="1">
    <location>
        <begin position="46"/>
        <end position="57"/>
    </location>
</feature>
<dbReference type="InterPro" id="IPR036397">
    <property type="entry name" value="RNaseH_sf"/>
</dbReference>
<keyword evidence="3" id="KW-1185">Reference proteome</keyword>
<sequence>MLCIWWSVNGQEYWELLAEGSTVTADVYTEQLRNLKANFENAPAAAQSTSSMTTPGCTFQERPRLN</sequence>
<evidence type="ECO:0000313" key="2">
    <source>
        <dbReference type="EMBL" id="KIH51413.1"/>
    </source>
</evidence>
<evidence type="ECO:0000313" key="3">
    <source>
        <dbReference type="Proteomes" id="UP000054047"/>
    </source>
</evidence>
<gene>
    <name evidence="2" type="ORF">ANCDUO_18502</name>
</gene>
<dbReference type="AlphaFoldDB" id="A0A0C2C554"/>
<evidence type="ECO:0000256" key="1">
    <source>
        <dbReference type="SAM" id="MobiDB-lite"/>
    </source>
</evidence>
<protein>
    <submittedName>
        <fullName evidence="2">Uncharacterized protein</fullName>
    </submittedName>
</protein>